<feature type="domain" description="SipL SPOCS" evidence="1">
    <location>
        <begin position="42"/>
        <end position="137"/>
    </location>
</feature>
<dbReference type="Proteomes" id="UP000580568">
    <property type="component" value="Unassembled WGS sequence"/>
</dbReference>
<accession>A0A6V8SCS3</accession>
<dbReference type="InterPro" id="IPR024300">
    <property type="entry name" value="SipL_SPOCS_dom"/>
</dbReference>
<comment type="caution">
    <text evidence="2">The sequence shown here is derived from an EMBL/GenBank/DDBJ whole genome shotgun (WGS) entry which is preliminary data.</text>
</comment>
<dbReference type="RefSeq" id="WP_183276050.1">
    <property type="nucleotide sequence ID" value="NZ_BLZR01000001.1"/>
</dbReference>
<evidence type="ECO:0000313" key="3">
    <source>
        <dbReference type="Proteomes" id="UP000580568"/>
    </source>
</evidence>
<organism evidence="2 3">
    <name type="scientific">Clostridium fungisolvens</name>
    <dbReference type="NCBI Taxonomy" id="1604897"/>
    <lineage>
        <taxon>Bacteria</taxon>
        <taxon>Bacillati</taxon>
        <taxon>Bacillota</taxon>
        <taxon>Clostridia</taxon>
        <taxon>Eubacteriales</taxon>
        <taxon>Clostridiaceae</taxon>
        <taxon>Clostridium</taxon>
    </lineage>
</organism>
<sequence>MASFVSNLIEYSGIADVLPIAPHAFKQFNVQKNVCLPIAKPDIEQLTKIMAEVVIISTRVIKTPVATSLEGQILTGFKLIVEGEVRQKVEYVADEPTQTVHAAHFNIPFSTFIVLPATYVQDTPLVVTGYIEDIYAKQIDERCIFKNITILLTAD</sequence>
<protein>
    <recommendedName>
        <fullName evidence="1">SipL SPOCS domain-containing protein</fullName>
    </recommendedName>
</protein>
<evidence type="ECO:0000313" key="2">
    <source>
        <dbReference type="EMBL" id="GFP74496.1"/>
    </source>
</evidence>
<dbReference type="Pfam" id="PF12673">
    <property type="entry name" value="SipL"/>
    <property type="match status" value="1"/>
</dbReference>
<dbReference type="EMBL" id="BLZR01000001">
    <property type="protein sequence ID" value="GFP74496.1"/>
    <property type="molecule type" value="Genomic_DNA"/>
</dbReference>
<proteinExistence type="predicted"/>
<reference evidence="2 3" key="1">
    <citation type="submission" date="2020-07" db="EMBL/GenBank/DDBJ databases">
        <title>A new beta-1,3-glucan-decomposing anaerobic bacterium isolated from anoxic soil subjected to biological soil disinfestation.</title>
        <authorList>
            <person name="Ueki A."/>
            <person name="Tonouchi A."/>
        </authorList>
    </citation>
    <scope>NUCLEOTIDE SEQUENCE [LARGE SCALE GENOMIC DNA]</scope>
    <source>
        <strain evidence="2 3">TW1</strain>
    </source>
</reference>
<keyword evidence="3" id="KW-1185">Reference proteome</keyword>
<dbReference type="AlphaFoldDB" id="A0A6V8SCS3"/>
<evidence type="ECO:0000259" key="1">
    <source>
        <dbReference type="Pfam" id="PF12673"/>
    </source>
</evidence>
<gene>
    <name evidence="2" type="ORF">bsdtw1_00548</name>
</gene>
<name>A0A6V8SCS3_9CLOT</name>